<evidence type="ECO:0000313" key="3">
    <source>
        <dbReference type="EMBL" id="ROT73497.1"/>
    </source>
</evidence>
<dbReference type="SUPFAM" id="SSF56496">
    <property type="entry name" value="Fibrinogen C-terminal domain-like"/>
    <property type="match status" value="1"/>
</dbReference>
<dbReference type="SMART" id="SM00186">
    <property type="entry name" value="FBG"/>
    <property type="match status" value="1"/>
</dbReference>
<evidence type="ECO:0000313" key="4">
    <source>
        <dbReference type="Proteomes" id="UP000283509"/>
    </source>
</evidence>
<sequence>MTMLEDVVGEYDFRMFRDLFVNTTKQLTQSISQLQENAAKSNTLQDLMDAVEELNESLATLTEHTTSVRDSVNNAADSTTTELQKFQNQVLHKLSDVKLLVEAKTKEMEDTVSRFTRLSHNLMAGDCQDLYDMGFNASGVYFLQKFGRQVLCDMESGDGGWLVIQRRAKVVDQVDFNQDWHEYKAGFGDLESEFWAGNDFLHVLTNQKTYKVYIDMVDFEKGPYWASYNNFRVGSERSGYQLDIGEYSGNATDAFTYHHGRAFTSNDRDNDLYASGNCASFFSGGWWYDRDNFGRRHNHQQIRMTRHGVAPEIRRGYPVESPPTKSQSAFLHHVDASPTRGGKSTRSRLVLTASSLIPRKTAPIFAT</sequence>
<dbReference type="Proteomes" id="UP000283509">
    <property type="component" value="Unassembled WGS sequence"/>
</dbReference>
<dbReference type="PANTHER" id="PTHR19143:SF185">
    <property type="entry name" value="ANGIOPOIETIN-RELATED PROTEIN 5"/>
    <property type="match status" value="1"/>
</dbReference>
<accession>A0A3R7SSU2</accession>
<organism evidence="3 4">
    <name type="scientific">Penaeus vannamei</name>
    <name type="common">Whiteleg shrimp</name>
    <name type="synonym">Litopenaeus vannamei</name>
    <dbReference type="NCBI Taxonomy" id="6689"/>
    <lineage>
        <taxon>Eukaryota</taxon>
        <taxon>Metazoa</taxon>
        <taxon>Ecdysozoa</taxon>
        <taxon>Arthropoda</taxon>
        <taxon>Crustacea</taxon>
        <taxon>Multicrustacea</taxon>
        <taxon>Malacostraca</taxon>
        <taxon>Eumalacostraca</taxon>
        <taxon>Eucarida</taxon>
        <taxon>Decapoda</taxon>
        <taxon>Dendrobranchiata</taxon>
        <taxon>Penaeoidea</taxon>
        <taxon>Penaeidae</taxon>
        <taxon>Penaeus</taxon>
    </lineage>
</organism>
<evidence type="ECO:0000256" key="1">
    <source>
        <dbReference type="SAM" id="Coils"/>
    </source>
</evidence>
<keyword evidence="1" id="KW-0175">Coiled coil</keyword>
<dbReference type="EMBL" id="QCYY01002024">
    <property type="protein sequence ID" value="ROT73497.1"/>
    <property type="molecule type" value="Genomic_DNA"/>
</dbReference>
<dbReference type="InterPro" id="IPR002181">
    <property type="entry name" value="Fibrinogen_a/b/g_C_dom"/>
</dbReference>
<name>A0A3R7SSU2_PENVA</name>
<dbReference type="AlphaFoldDB" id="A0A3R7SSU2"/>
<feature type="domain" description="Fibrinogen C-terminal" evidence="2">
    <location>
        <begin position="118"/>
        <end position="290"/>
    </location>
</feature>
<comment type="caution">
    <text evidence="3">The sequence shown here is derived from an EMBL/GenBank/DDBJ whole genome shotgun (WGS) entry which is preliminary data.</text>
</comment>
<dbReference type="InterPro" id="IPR050373">
    <property type="entry name" value="Fibrinogen_C-term_domain"/>
</dbReference>
<dbReference type="Gene3D" id="3.90.215.10">
    <property type="entry name" value="Gamma Fibrinogen, chain A, domain 1"/>
    <property type="match status" value="1"/>
</dbReference>
<keyword evidence="4" id="KW-1185">Reference proteome</keyword>
<dbReference type="PANTHER" id="PTHR19143">
    <property type="entry name" value="FIBRINOGEN/TENASCIN/ANGIOPOEITIN"/>
    <property type="match status" value="1"/>
</dbReference>
<dbReference type="GO" id="GO:0005615">
    <property type="term" value="C:extracellular space"/>
    <property type="evidence" value="ECO:0007669"/>
    <property type="project" value="TreeGrafter"/>
</dbReference>
<dbReference type="InterPro" id="IPR036056">
    <property type="entry name" value="Fibrinogen-like_C"/>
</dbReference>
<dbReference type="CDD" id="cd00087">
    <property type="entry name" value="FReD"/>
    <property type="match status" value="1"/>
</dbReference>
<protein>
    <submittedName>
        <fullName evidence="3">Putative fibroleukin</fullName>
    </submittedName>
</protein>
<dbReference type="InterPro" id="IPR014716">
    <property type="entry name" value="Fibrinogen_a/b/g_C_1"/>
</dbReference>
<feature type="coiled-coil region" evidence="1">
    <location>
        <begin position="37"/>
        <end position="89"/>
    </location>
</feature>
<proteinExistence type="predicted"/>
<reference evidence="3 4" key="1">
    <citation type="submission" date="2018-04" db="EMBL/GenBank/DDBJ databases">
        <authorList>
            <person name="Zhang X."/>
            <person name="Yuan J."/>
            <person name="Li F."/>
            <person name="Xiang J."/>
        </authorList>
    </citation>
    <scope>NUCLEOTIDE SEQUENCE [LARGE SCALE GENOMIC DNA]</scope>
    <source>
        <tissue evidence="3">Muscle</tissue>
    </source>
</reference>
<gene>
    <name evidence="3" type="ORF">C7M84_008069</name>
</gene>
<dbReference type="OrthoDB" id="6145874at2759"/>
<dbReference type="PROSITE" id="PS51406">
    <property type="entry name" value="FIBRINOGEN_C_2"/>
    <property type="match status" value="1"/>
</dbReference>
<reference evidence="3 4" key="2">
    <citation type="submission" date="2019-01" db="EMBL/GenBank/DDBJ databases">
        <title>The decoding of complex shrimp genome reveals the adaptation for benthos swimmer, frequently molting mechanism and breeding impact on genome.</title>
        <authorList>
            <person name="Sun Y."/>
            <person name="Gao Y."/>
            <person name="Yu Y."/>
        </authorList>
    </citation>
    <scope>NUCLEOTIDE SEQUENCE [LARGE SCALE GENOMIC DNA]</scope>
    <source>
        <tissue evidence="3">Muscle</tissue>
    </source>
</reference>
<evidence type="ECO:0000259" key="2">
    <source>
        <dbReference type="PROSITE" id="PS51406"/>
    </source>
</evidence>
<dbReference type="Pfam" id="PF00147">
    <property type="entry name" value="Fibrinogen_C"/>
    <property type="match status" value="1"/>
</dbReference>
<dbReference type="STRING" id="6689.A0A3R7SSU2"/>